<name>A0ABN9B024_9NEOB</name>
<accession>A0ABN9B024</accession>
<gene>
    <name evidence="2" type="ORF">SPARVUS_LOCUS1967057</name>
</gene>
<evidence type="ECO:0000313" key="3">
    <source>
        <dbReference type="Proteomes" id="UP001162483"/>
    </source>
</evidence>
<proteinExistence type="predicted"/>
<dbReference type="EMBL" id="CATNWA010001978">
    <property type="protein sequence ID" value="CAI9541652.1"/>
    <property type="molecule type" value="Genomic_DNA"/>
</dbReference>
<comment type="caution">
    <text evidence="2">The sequence shown here is derived from an EMBL/GenBank/DDBJ whole genome shotgun (WGS) entry which is preliminary data.</text>
</comment>
<evidence type="ECO:0000256" key="1">
    <source>
        <dbReference type="SAM" id="MobiDB-lite"/>
    </source>
</evidence>
<keyword evidence="3" id="KW-1185">Reference proteome</keyword>
<reference evidence="2" key="1">
    <citation type="submission" date="2023-05" db="EMBL/GenBank/DDBJ databases">
        <authorList>
            <person name="Stuckert A."/>
        </authorList>
    </citation>
    <scope>NUCLEOTIDE SEQUENCE</scope>
</reference>
<evidence type="ECO:0000313" key="2">
    <source>
        <dbReference type="EMBL" id="CAI9541652.1"/>
    </source>
</evidence>
<organism evidence="2 3">
    <name type="scientific">Staurois parvus</name>
    <dbReference type="NCBI Taxonomy" id="386267"/>
    <lineage>
        <taxon>Eukaryota</taxon>
        <taxon>Metazoa</taxon>
        <taxon>Chordata</taxon>
        <taxon>Craniata</taxon>
        <taxon>Vertebrata</taxon>
        <taxon>Euteleostomi</taxon>
        <taxon>Amphibia</taxon>
        <taxon>Batrachia</taxon>
        <taxon>Anura</taxon>
        <taxon>Neobatrachia</taxon>
        <taxon>Ranoidea</taxon>
        <taxon>Ranidae</taxon>
        <taxon>Staurois</taxon>
    </lineage>
</organism>
<feature type="region of interest" description="Disordered" evidence="1">
    <location>
        <begin position="1"/>
        <end position="39"/>
    </location>
</feature>
<sequence length="39" mass="4229">MGSAQGQSALSRQRSGVLHPSWSRMKAPPMSFNLCSAEH</sequence>
<feature type="compositionally biased region" description="Polar residues" evidence="1">
    <location>
        <begin position="1"/>
        <end position="14"/>
    </location>
</feature>
<protein>
    <submittedName>
        <fullName evidence="2">Uncharacterized protein</fullName>
    </submittedName>
</protein>
<dbReference type="Proteomes" id="UP001162483">
    <property type="component" value="Unassembled WGS sequence"/>
</dbReference>